<gene>
    <name evidence="2" type="ORF">DFR87_07950</name>
</gene>
<proteinExistence type="predicted"/>
<evidence type="ECO:0000313" key="2">
    <source>
        <dbReference type="EMBL" id="AWR99630.1"/>
    </source>
</evidence>
<dbReference type="GeneID" id="36835266"/>
<sequence>MKFVRNRKGASEIFSALLVTIIVLSLSGPLLYYYHEINSAEKTTTNQLISNEILQLEIKIKIIKLSNSTSNIYVYNYGSLNANIQEVIIGKSIFRTSFELDSGSLTALSAIIGNRTVTTPIILKINGLYFTES</sequence>
<keyword evidence="1" id="KW-0812">Transmembrane</keyword>
<evidence type="ECO:0000313" key="3">
    <source>
        <dbReference type="Proteomes" id="UP000247586"/>
    </source>
</evidence>
<keyword evidence="1" id="KW-1133">Transmembrane helix</keyword>
<accession>A0A2U9IU80</accession>
<reference evidence="3" key="3">
    <citation type="submission" date="2020-03" db="EMBL/GenBank/DDBJ databases">
        <title>Sequencing and Assembly of Multiple Reported Metal-Biooxidizing Members of the Extremely Thermoacidophilic Archaeal Family Sulfolobaceae.</title>
        <authorList>
            <person name="Counts J.A."/>
            <person name="Kelly R.M."/>
        </authorList>
    </citation>
    <scope>NUCLEOTIDE SEQUENCE [LARGE SCALE GENOMIC DNA]</scope>
    <source>
        <strain evidence="3">HO1-1</strain>
    </source>
</reference>
<feature type="transmembrane region" description="Helical" evidence="1">
    <location>
        <begin position="12"/>
        <end position="34"/>
    </location>
</feature>
<reference evidence="3" key="2">
    <citation type="submission" date="2020-03" db="EMBL/GenBank/DDBJ databases">
        <title>Complete Genome Sequences of Extremely Thermoacidophilic, Metal-Mobilizing Type-Strain Members of the Archaeal Family Sulfolobaceae: Acidianus brierleyi DSM-1651T, Acidianus sulfidivorans DSM-18786T, Metallosphaera hakonensis DSM-7519T, and Metallosphaera prunae DSM-10039T.</title>
        <authorList>
            <person name="Counts J.A."/>
            <person name="Kelly R.M."/>
        </authorList>
    </citation>
    <scope>NUCLEOTIDE SEQUENCE [LARGE SCALE GENOMIC DNA]</scope>
    <source>
        <strain evidence="3">HO1-1</strain>
    </source>
</reference>
<name>A0A2U9IU80_9CREN</name>
<dbReference type="Proteomes" id="UP000247586">
    <property type="component" value="Chromosome"/>
</dbReference>
<dbReference type="AlphaFoldDB" id="A0A2U9IU80"/>
<dbReference type="RefSeq" id="WP_110369287.1">
    <property type="nucleotide sequence ID" value="NZ_CP029287.2"/>
</dbReference>
<dbReference type="KEGG" id="mhk:DFR87_07950"/>
<reference evidence="2 3" key="1">
    <citation type="submission" date="2018-05" db="EMBL/GenBank/DDBJ databases">
        <title>Complete Genome Sequences of Extremely Thermoacidophilic, Metal-Mobilizing Type-Strain Members of the Archaeal Family Sulfolobaceae: Acidianus brierleyi DSM-1651T, Acidianus sulfidivorans DSM-18786T, Metallosphaera hakonensis DSM-7519T, and Metallosphaera prunae DSM-10039T.</title>
        <authorList>
            <person name="Counts J.A."/>
            <person name="Kelly R.M."/>
        </authorList>
    </citation>
    <scope>NUCLEOTIDE SEQUENCE [LARGE SCALE GENOMIC DNA]</scope>
    <source>
        <strain evidence="2 3">HO1-1</strain>
    </source>
</reference>
<dbReference type="EMBL" id="CP029287">
    <property type="protein sequence ID" value="AWR99630.1"/>
    <property type="molecule type" value="Genomic_DNA"/>
</dbReference>
<organism evidence="2 3">
    <name type="scientific">Metallosphaera hakonensis JCM 8857 = DSM 7519</name>
    <dbReference type="NCBI Taxonomy" id="1293036"/>
    <lineage>
        <taxon>Archaea</taxon>
        <taxon>Thermoproteota</taxon>
        <taxon>Thermoprotei</taxon>
        <taxon>Sulfolobales</taxon>
        <taxon>Sulfolobaceae</taxon>
        <taxon>Metallosphaera</taxon>
    </lineage>
</organism>
<keyword evidence="3" id="KW-1185">Reference proteome</keyword>
<evidence type="ECO:0000256" key="1">
    <source>
        <dbReference type="SAM" id="Phobius"/>
    </source>
</evidence>
<keyword evidence="1" id="KW-0472">Membrane</keyword>
<protein>
    <submittedName>
        <fullName evidence="2">Uncharacterized protein</fullName>
    </submittedName>
</protein>
<dbReference type="NCBIfam" id="NF046074">
    <property type="entry name" value="UpsB"/>
    <property type="match status" value="1"/>
</dbReference>
<dbReference type="OrthoDB" id="382957at2157"/>